<dbReference type="PROSITE" id="PS00638">
    <property type="entry name" value="PII_GLNB_CTER"/>
    <property type="match status" value="1"/>
</dbReference>
<dbReference type="PANTHER" id="PTHR30115">
    <property type="entry name" value="NITROGEN REGULATORY PROTEIN P-II"/>
    <property type="match status" value="1"/>
</dbReference>
<dbReference type="PROSITE" id="PS51343">
    <property type="entry name" value="PII_GLNB_DOM"/>
    <property type="match status" value="1"/>
</dbReference>
<dbReference type="STRING" id="1122934.SAMN02745691_01926"/>
<reference evidence="2 3" key="1">
    <citation type="submission" date="2016-11" db="EMBL/GenBank/DDBJ databases">
        <authorList>
            <person name="Jaros S."/>
            <person name="Januszkiewicz K."/>
            <person name="Wedrychowicz H."/>
        </authorList>
    </citation>
    <scope>NUCLEOTIDE SEQUENCE [LARGE SCALE GENOMIC DNA]</scope>
    <source>
        <strain evidence="2 3">DSM 15970</strain>
    </source>
</reference>
<dbReference type="PANTHER" id="PTHR30115:SF11">
    <property type="entry name" value="NITROGEN REGULATORY PROTEIN P-II HOMOLOG"/>
    <property type="match status" value="1"/>
</dbReference>
<dbReference type="InterPro" id="IPR011322">
    <property type="entry name" value="N-reg_PII-like_a/b"/>
</dbReference>
<dbReference type="GO" id="GO:0030234">
    <property type="term" value="F:enzyme regulator activity"/>
    <property type="evidence" value="ECO:0007669"/>
    <property type="project" value="InterPro"/>
</dbReference>
<dbReference type="GO" id="GO:0005524">
    <property type="term" value="F:ATP binding"/>
    <property type="evidence" value="ECO:0007669"/>
    <property type="project" value="TreeGrafter"/>
</dbReference>
<proteinExistence type="inferred from homology"/>
<dbReference type="SUPFAM" id="SSF54913">
    <property type="entry name" value="GlnB-like"/>
    <property type="match status" value="1"/>
</dbReference>
<dbReference type="InterPro" id="IPR015867">
    <property type="entry name" value="N-reg_PII/ATP_PRibTrfase_C"/>
</dbReference>
<evidence type="ECO:0000313" key="3">
    <source>
        <dbReference type="Proteomes" id="UP000184342"/>
    </source>
</evidence>
<evidence type="ECO:0000313" key="2">
    <source>
        <dbReference type="EMBL" id="SHJ42621.1"/>
    </source>
</evidence>
<organism evidence="2 3">
    <name type="scientific">Parasporobacterium paucivorans DSM 15970</name>
    <dbReference type="NCBI Taxonomy" id="1122934"/>
    <lineage>
        <taxon>Bacteria</taxon>
        <taxon>Bacillati</taxon>
        <taxon>Bacillota</taxon>
        <taxon>Clostridia</taxon>
        <taxon>Lachnospirales</taxon>
        <taxon>Lachnospiraceae</taxon>
        <taxon>Parasporobacterium</taxon>
    </lineage>
</organism>
<evidence type="ECO:0000256" key="1">
    <source>
        <dbReference type="RuleBase" id="RU003936"/>
    </source>
</evidence>
<dbReference type="InterPro" id="IPR017918">
    <property type="entry name" value="N-reg_PII_CS"/>
</dbReference>
<dbReference type="SMART" id="SM00938">
    <property type="entry name" value="P-II"/>
    <property type="match status" value="1"/>
</dbReference>
<accession>A0A1M6J7G9</accession>
<gene>
    <name evidence="2" type="ORF">SAMN02745691_01926</name>
</gene>
<dbReference type="GO" id="GO:0005829">
    <property type="term" value="C:cytosol"/>
    <property type="evidence" value="ECO:0007669"/>
    <property type="project" value="TreeGrafter"/>
</dbReference>
<dbReference type="AlphaFoldDB" id="A0A1M6J7G9"/>
<keyword evidence="3" id="KW-1185">Reference proteome</keyword>
<dbReference type="Proteomes" id="UP000184342">
    <property type="component" value="Unassembled WGS sequence"/>
</dbReference>
<dbReference type="EMBL" id="FQYT01000021">
    <property type="protein sequence ID" value="SHJ42621.1"/>
    <property type="molecule type" value="Genomic_DNA"/>
</dbReference>
<dbReference type="InterPro" id="IPR002187">
    <property type="entry name" value="N-reg_PII"/>
</dbReference>
<dbReference type="GO" id="GO:0006808">
    <property type="term" value="P:regulation of nitrogen utilization"/>
    <property type="evidence" value="ECO:0007669"/>
    <property type="project" value="InterPro"/>
</dbReference>
<dbReference type="RefSeq" id="WP_073994202.1">
    <property type="nucleotide sequence ID" value="NZ_FQYT01000021.1"/>
</dbReference>
<dbReference type="OrthoDB" id="9802729at2"/>
<protein>
    <submittedName>
        <fullName evidence="2">Nitrogen regulatory protein P-II family</fullName>
    </submittedName>
</protein>
<name>A0A1M6J7G9_9FIRM</name>
<dbReference type="Gene3D" id="3.30.70.120">
    <property type="match status" value="1"/>
</dbReference>
<dbReference type="Pfam" id="PF00543">
    <property type="entry name" value="P-II"/>
    <property type="match status" value="1"/>
</dbReference>
<comment type="similarity">
    <text evidence="1">Belongs to the P(II) protein family.</text>
</comment>
<sequence length="114" mass="12801">MYKVEAIVREEKYEDIKDALRDIEIHGITVYQVMGCGVQKGYESIVRGTKVDINMLPKIKFEIVVSSREWADKTIEALSKAAFTGNVGDGKIFVYEILDAVRISTGQRGPEAIF</sequence>
<dbReference type="PRINTS" id="PR00340">
    <property type="entry name" value="PIIGLNB"/>
</dbReference>